<dbReference type="PANTHER" id="PTHR30469:SF33">
    <property type="entry name" value="SLR1207 PROTEIN"/>
    <property type="match status" value="1"/>
</dbReference>
<dbReference type="Gene3D" id="2.40.50.100">
    <property type="match status" value="1"/>
</dbReference>
<sequence>MTTAPPRAARRKLIFSIVWVVIGSIVAATLVKLAFFSGTSEADAMVPTGTLETPTVTVDRSTVVNSFTIQGSVSADAGVPIRATEQGTITDVFVKNGDKVNRGQVLFDVREQIGQTNPEAPVSDDPDKPAPPAPSPEPIYQYHSITAPADGVISGFNVLIKQNVTIGEEVGQIGPGTFTVVADLTAAMQYRMLNQPSTAKVTISGGPAPFECSNVQIGAPPSADPKKPAASDQPADPSAGSTNPDASKVTGQVRCAVPADQSVFAGLNASIEVVAGTASDVLVVPVTAVKGDYATGIVYTPNPAGGPPLEVRVELGLTDGTFIEVKSGLEQGQTILQYVPSEVPVAKPDGMGGFGPEVVIEENGSEPAAPEEGQGVEEQGGEG</sequence>
<dbReference type="PANTHER" id="PTHR30469">
    <property type="entry name" value="MULTIDRUG RESISTANCE PROTEIN MDTA"/>
    <property type="match status" value="1"/>
</dbReference>
<reference evidence="3 4" key="1">
    <citation type="submission" date="2018-11" db="EMBL/GenBank/DDBJ databases">
        <title>YIM 102482-1 draft genome.</title>
        <authorList>
            <person name="Li G."/>
            <person name="Jiang Y."/>
        </authorList>
    </citation>
    <scope>NUCLEOTIDE SEQUENCE [LARGE SCALE GENOMIC DNA]</scope>
    <source>
        <strain evidence="3 4">YIM 102482-1</strain>
    </source>
</reference>
<dbReference type="GO" id="GO:1990281">
    <property type="term" value="C:efflux pump complex"/>
    <property type="evidence" value="ECO:0007669"/>
    <property type="project" value="TreeGrafter"/>
</dbReference>
<keyword evidence="4" id="KW-1185">Reference proteome</keyword>
<dbReference type="AlphaFoldDB" id="A0A3P3VZN6"/>
<feature type="region of interest" description="Disordered" evidence="1">
    <location>
        <begin position="212"/>
        <end position="249"/>
    </location>
</feature>
<protein>
    <submittedName>
        <fullName evidence="3">Biotin/lipoyl-binding protein</fullName>
    </submittedName>
</protein>
<evidence type="ECO:0000256" key="2">
    <source>
        <dbReference type="SAM" id="Phobius"/>
    </source>
</evidence>
<dbReference type="RefSeq" id="WP_124970539.1">
    <property type="nucleotide sequence ID" value="NZ_RQVS01000004.1"/>
</dbReference>
<dbReference type="GO" id="GO:0015562">
    <property type="term" value="F:efflux transmembrane transporter activity"/>
    <property type="evidence" value="ECO:0007669"/>
    <property type="project" value="TreeGrafter"/>
</dbReference>
<evidence type="ECO:0000256" key="1">
    <source>
        <dbReference type="SAM" id="MobiDB-lite"/>
    </source>
</evidence>
<proteinExistence type="predicted"/>
<evidence type="ECO:0000313" key="4">
    <source>
        <dbReference type="Proteomes" id="UP000274391"/>
    </source>
</evidence>
<name>A0A3P3VZN6_9MICO</name>
<dbReference type="Gene3D" id="2.40.420.20">
    <property type="match status" value="1"/>
</dbReference>
<dbReference type="OrthoDB" id="4401807at2"/>
<feature type="compositionally biased region" description="Low complexity" evidence="1">
    <location>
        <begin position="230"/>
        <end position="239"/>
    </location>
</feature>
<organism evidence="3 4">
    <name type="scientific">Gulosibacter macacae</name>
    <dbReference type="NCBI Taxonomy" id="2488791"/>
    <lineage>
        <taxon>Bacteria</taxon>
        <taxon>Bacillati</taxon>
        <taxon>Actinomycetota</taxon>
        <taxon>Actinomycetes</taxon>
        <taxon>Micrococcales</taxon>
        <taxon>Microbacteriaceae</taxon>
        <taxon>Gulosibacter</taxon>
    </lineage>
</organism>
<feature type="region of interest" description="Disordered" evidence="1">
    <location>
        <begin position="116"/>
        <end position="140"/>
    </location>
</feature>
<feature type="transmembrane region" description="Helical" evidence="2">
    <location>
        <begin position="12"/>
        <end position="35"/>
    </location>
</feature>
<evidence type="ECO:0000313" key="3">
    <source>
        <dbReference type="EMBL" id="RRJ87548.1"/>
    </source>
</evidence>
<dbReference type="SUPFAM" id="SSF111369">
    <property type="entry name" value="HlyD-like secretion proteins"/>
    <property type="match status" value="1"/>
</dbReference>
<gene>
    <name evidence="3" type="ORF">EG850_04405</name>
</gene>
<comment type="caution">
    <text evidence="3">The sequence shown here is derived from an EMBL/GenBank/DDBJ whole genome shotgun (WGS) entry which is preliminary data.</text>
</comment>
<feature type="region of interest" description="Disordered" evidence="1">
    <location>
        <begin position="350"/>
        <end position="383"/>
    </location>
</feature>
<keyword evidence="2" id="KW-0812">Transmembrane</keyword>
<keyword evidence="2" id="KW-0472">Membrane</keyword>
<accession>A0A3P3VZN6</accession>
<keyword evidence="2" id="KW-1133">Transmembrane helix</keyword>
<dbReference type="Proteomes" id="UP000274391">
    <property type="component" value="Unassembled WGS sequence"/>
</dbReference>
<dbReference type="EMBL" id="RQVS01000004">
    <property type="protein sequence ID" value="RRJ87548.1"/>
    <property type="molecule type" value="Genomic_DNA"/>
</dbReference>